<gene>
    <name evidence="2" type="ORF">PMIN01_08022</name>
</gene>
<dbReference type="Proteomes" id="UP000756921">
    <property type="component" value="Unassembled WGS sequence"/>
</dbReference>
<keyword evidence="3" id="KW-1185">Reference proteome</keyword>
<name>A0A9P6GE16_9PLEO</name>
<dbReference type="EMBL" id="WJXW01000008">
    <property type="protein sequence ID" value="KAF9733679.1"/>
    <property type="molecule type" value="Genomic_DNA"/>
</dbReference>
<reference evidence="2" key="1">
    <citation type="journal article" date="2020" name="Mol. Plant Microbe Interact.">
        <title>Genome Sequence of the Biocontrol Agent Coniothyrium minitans strain Conio (IMI 134523).</title>
        <authorList>
            <person name="Patel D."/>
            <person name="Shittu T.A."/>
            <person name="Baroncelli R."/>
            <person name="Muthumeenakshi S."/>
            <person name="Osborne T.H."/>
            <person name="Janganan T.K."/>
            <person name="Sreenivasaprasad S."/>
        </authorList>
    </citation>
    <scope>NUCLEOTIDE SEQUENCE</scope>
    <source>
        <strain evidence="2">Conio</strain>
    </source>
</reference>
<proteinExistence type="predicted"/>
<dbReference type="AlphaFoldDB" id="A0A9P6GE16"/>
<protein>
    <submittedName>
        <fullName evidence="2">Uncharacterized protein</fullName>
    </submittedName>
</protein>
<accession>A0A9P6GE16</accession>
<feature type="compositionally biased region" description="Basic and acidic residues" evidence="1">
    <location>
        <begin position="105"/>
        <end position="116"/>
    </location>
</feature>
<organism evidence="2 3">
    <name type="scientific">Paraphaeosphaeria minitans</name>
    <dbReference type="NCBI Taxonomy" id="565426"/>
    <lineage>
        <taxon>Eukaryota</taxon>
        <taxon>Fungi</taxon>
        <taxon>Dikarya</taxon>
        <taxon>Ascomycota</taxon>
        <taxon>Pezizomycotina</taxon>
        <taxon>Dothideomycetes</taxon>
        <taxon>Pleosporomycetidae</taxon>
        <taxon>Pleosporales</taxon>
        <taxon>Massarineae</taxon>
        <taxon>Didymosphaeriaceae</taxon>
        <taxon>Paraphaeosphaeria</taxon>
    </lineage>
</organism>
<sequence length="116" mass="12823">MVKWDADKDRQILLGWLSFVDAKVEKGLTDHLAAIIGEGCTPKAVHRRIEKIQTGVKPKEQPTPDTSQTAKTCKGTDVEIENEGEAYPKTKGRKRGHTGKGPESVNKKVKEEDAEI</sequence>
<feature type="region of interest" description="Disordered" evidence="1">
    <location>
        <begin position="52"/>
        <end position="116"/>
    </location>
</feature>
<evidence type="ECO:0000313" key="2">
    <source>
        <dbReference type="EMBL" id="KAF9733679.1"/>
    </source>
</evidence>
<evidence type="ECO:0000256" key="1">
    <source>
        <dbReference type="SAM" id="MobiDB-lite"/>
    </source>
</evidence>
<comment type="caution">
    <text evidence="2">The sequence shown here is derived from an EMBL/GenBank/DDBJ whole genome shotgun (WGS) entry which is preliminary data.</text>
</comment>
<dbReference type="OrthoDB" id="5418867at2759"/>
<evidence type="ECO:0000313" key="3">
    <source>
        <dbReference type="Proteomes" id="UP000756921"/>
    </source>
</evidence>